<dbReference type="AlphaFoldDB" id="A0A1I7KM61"/>
<evidence type="ECO:0000313" key="1">
    <source>
        <dbReference type="EMBL" id="SFU98495.1"/>
    </source>
</evidence>
<dbReference type="OrthoDB" id="7510727at2"/>
<sequence length="210" mass="23640">MHGFRKLPSWWMRDDLALKRFKGGRHLGNSIAALKILLAITVMCEVDGMFARVPYSVLMRITGLSRPMLPRGISLLEDSGLIQVDRSGHSSTYHLMTSPADLGWAKVPCIKVQEALAGLPNRGEAGLSALKIYIYLLAVRPNHVRHVFASYTMIRKRTGLQQKWVRPGLDILFSHLLIHIQKVEELDEMARIEKANNKYTVQGDLRLSAA</sequence>
<name>A0A1I7KM61_9GAMM</name>
<dbReference type="RefSeq" id="WP_089797812.1">
    <property type="nucleotide sequence ID" value="NZ_FPBP01000026.1"/>
</dbReference>
<gene>
    <name evidence="1" type="ORF">SAMN04487955_12615</name>
</gene>
<evidence type="ECO:0000313" key="2">
    <source>
        <dbReference type="Proteomes" id="UP000198693"/>
    </source>
</evidence>
<dbReference type="EMBL" id="FPBP01000026">
    <property type="protein sequence ID" value="SFU98495.1"/>
    <property type="molecule type" value="Genomic_DNA"/>
</dbReference>
<reference evidence="2" key="1">
    <citation type="submission" date="2016-10" db="EMBL/GenBank/DDBJ databases">
        <authorList>
            <person name="Varghese N."/>
            <person name="Submissions S."/>
        </authorList>
    </citation>
    <scope>NUCLEOTIDE SEQUENCE [LARGE SCALE GENOMIC DNA]</scope>
    <source>
        <strain evidence="2">CGMCC 1.6981</strain>
    </source>
</reference>
<accession>A0A1I7KM61</accession>
<protein>
    <submittedName>
        <fullName evidence="1">Uncharacterized protein</fullName>
    </submittedName>
</protein>
<organism evidence="1 2">
    <name type="scientific">Halomonas korlensis</name>
    <dbReference type="NCBI Taxonomy" id="463301"/>
    <lineage>
        <taxon>Bacteria</taxon>
        <taxon>Pseudomonadati</taxon>
        <taxon>Pseudomonadota</taxon>
        <taxon>Gammaproteobacteria</taxon>
        <taxon>Oceanospirillales</taxon>
        <taxon>Halomonadaceae</taxon>
        <taxon>Halomonas</taxon>
    </lineage>
</organism>
<keyword evidence="2" id="KW-1185">Reference proteome</keyword>
<dbReference type="Proteomes" id="UP000198693">
    <property type="component" value="Unassembled WGS sequence"/>
</dbReference>
<proteinExistence type="predicted"/>
<dbReference type="STRING" id="463301.SAMN04487955_12615"/>